<dbReference type="Proteomes" id="UP001168972">
    <property type="component" value="Unassembled WGS sequence"/>
</dbReference>
<gene>
    <name evidence="1" type="ORF">PV327_000302</name>
</gene>
<dbReference type="AlphaFoldDB" id="A0AA39G6C4"/>
<protein>
    <submittedName>
        <fullName evidence="1">Uncharacterized protein</fullName>
    </submittedName>
</protein>
<name>A0AA39G6C4_MICHY</name>
<reference evidence="1" key="1">
    <citation type="journal article" date="2023" name="bioRxiv">
        <title>Scaffold-level genome assemblies of two parasitoid biocontrol wasps reveal the parthenogenesis mechanism and an associated novel virus.</title>
        <authorList>
            <person name="Inwood S."/>
            <person name="Skelly J."/>
            <person name="Guhlin J."/>
            <person name="Harrop T."/>
            <person name="Goldson S."/>
            <person name="Dearden P."/>
        </authorList>
    </citation>
    <scope>NUCLEOTIDE SEQUENCE</scope>
    <source>
        <strain evidence="1">Lincoln</strain>
        <tissue evidence="1">Whole body</tissue>
    </source>
</reference>
<comment type="caution">
    <text evidence="1">The sequence shown here is derived from an EMBL/GenBank/DDBJ whole genome shotgun (WGS) entry which is preliminary data.</text>
</comment>
<organism evidence="1 2">
    <name type="scientific">Microctonus hyperodae</name>
    <name type="common">Parasitoid wasp</name>
    <dbReference type="NCBI Taxonomy" id="165561"/>
    <lineage>
        <taxon>Eukaryota</taxon>
        <taxon>Metazoa</taxon>
        <taxon>Ecdysozoa</taxon>
        <taxon>Arthropoda</taxon>
        <taxon>Hexapoda</taxon>
        <taxon>Insecta</taxon>
        <taxon>Pterygota</taxon>
        <taxon>Neoptera</taxon>
        <taxon>Endopterygota</taxon>
        <taxon>Hymenoptera</taxon>
        <taxon>Apocrita</taxon>
        <taxon>Ichneumonoidea</taxon>
        <taxon>Braconidae</taxon>
        <taxon>Euphorinae</taxon>
        <taxon>Microctonus</taxon>
    </lineage>
</organism>
<keyword evidence="2" id="KW-1185">Reference proteome</keyword>
<proteinExistence type="predicted"/>
<sequence>MANNNGPDNPPTSSATTSYKLEFLCQLIPDKFDGNRYELGQFIANCNNANDLATNDQKIPLFYFILSKISGKAKNQLAQQTFKSWDTTKRGPKPPMRLDGI</sequence>
<dbReference type="EMBL" id="JAQQBR010000001">
    <property type="protein sequence ID" value="KAK0182136.1"/>
    <property type="molecule type" value="Genomic_DNA"/>
</dbReference>
<evidence type="ECO:0000313" key="1">
    <source>
        <dbReference type="EMBL" id="KAK0182136.1"/>
    </source>
</evidence>
<evidence type="ECO:0000313" key="2">
    <source>
        <dbReference type="Proteomes" id="UP001168972"/>
    </source>
</evidence>
<accession>A0AA39G6C4</accession>
<reference evidence="1" key="2">
    <citation type="submission" date="2023-03" db="EMBL/GenBank/DDBJ databases">
        <authorList>
            <person name="Inwood S.N."/>
            <person name="Skelly J.G."/>
            <person name="Guhlin J."/>
            <person name="Harrop T.W.R."/>
            <person name="Goldson S.G."/>
            <person name="Dearden P.K."/>
        </authorList>
    </citation>
    <scope>NUCLEOTIDE SEQUENCE</scope>
    <source>
        <strain evidence="1">Lincoln</strain>
        <tissue evidence="1">Whole body</tissue>
    </source>
</reference>